<dbReference type="FunFam" id="3.30.70.360:FF:000001">
    <property type="entry name" value="N-acetyldiaminopimelate deacetylase"/>
    <property type="match status" value="1"/>
</dbReference>
<proteinExistence type="inferred from homology"/>
<keyword evidence="4" id="KW-0464">Manganese</keyword>
<evidence type="ECO:0000313" key="6">
    <source>
        <dbReference type="EMBL" id="KXG46501.1"/>
    </source>
</evidence>
<evidence type="ECO:0000256" key="2">
    <source>
        <dbReference type="ARBA" id="ARBA00006247"/>
    </source>
</evidence>
<feature type="binding site" evidence="4">
    <location>
        <position position="120"/>
    </location>
    <ligand>
        <name>Mn(2+)</name>
        <dbReference type="ChEBI" id="CHEBI:29035"/>
        <label>2</label>
    </ligand>
</feature>
<dbReference type="Gene3D" id="3.30.70.360">
    <property type="match status" value="1"/>
</dbReference>
<name>A0A135LC06_PENPA</name>
<gene>
    <name evidence="6" type="ORF">PGRI_053570</name>
</gene>
<dbReference type="GO" id="GO:0046872">
    <property type="term" value="F:metal ion binding"/>
    <property type="evidence" value="ECO:0007669"/>
    <property type="project" value="UniProtKB-KW"/>
</dbReference>
<evidence type="ECO:0000256" key="4">
    <source>
        <dbReference type="PIRSR" id="PIRSR005962-1"/>
    </source>
</evidence>
<dbReference type="InterPro" id="IPR036264">
    <property type="entry name" value="Bact_exopeptidase_dim_dom"/>
</dbReference>
<feature type="domain" description="Peptidase M20 dimerisation" evidence="5">
    <location>
        <begin position="201"/>
        <end position="301"/>
    </location>
</feature>
<feature type="binding site" evidence="4">
    <location>
        <position position="122"/>
    </location>
    <ligand>
        <name>Mn(2+)</name>
        <dbReference type="ChEBI" id="CHEBI:29035"/>
        <label>2</label>
    </ligand>
</feature>
<organism evidence="6 7">
    <name type="scientific">Penicillium patulum</name>
    <name type="common">Penicillium griseofulvum</name>
    <dbReference type="NCBI Taxonomy" id="5078"/>
    <lineage>
        <taxon>Eukaryota</taxon>
        <taxon>Fungi</taxon>
        <taxon>Dikarya</taxon>
        <taxon>Ascomycota</taxon>
        <taxon>Pezizomycotina</taxon>
        <taxon>Eurotiomycetes</taxon>
        <taxon>Eurotiomycetidae</taxon>
        <taxon>Eurotiales</taxon>
        <taxon>Aspergillaceae</taxon>
        <taxon>Penicillium</taxon>
    </lineage>
</organism>
<keyword evidence="3 6" id="KW-0378">Hydrolase</keyword>
<keyword evidence="4" id="KW-0479">Metal-binding</keyword>
<feature type="binding site" evidence="4">
    <location>
        <position position="183"/>
    </location>
    <ligand>
        <name>Mn(2+)</name>
        <dbReference type="ChEBI" id="CHEBI:29035"/>
        <label>2</label>
    </ligand>
</feature>
<dbReference type="RefSeq" id="XP_040645037.1">
    <property type="nucleotide sequence ID" value="XM_040793070.1"/>
</dbReference>
<accession>A0A135LC06</accession>
<dbReference type="OrthoDB" id="6119954at2759"/>
<evidence type="ECO:0000256" key="1">
    <source>
        <dbReference type="ARBA" id="ARBA00006153"/>
    </source>
</evidence>
<dbReference type="InterPro" id="IPR017439">
    <property type="entry name" value="Amidohydrolase"/>
</dbReference>
<comment type="caution">
    <text evidence="6">The sequence shown here is derived from an EMBL/GenBank/DDBJ whole genome shotgun (WGS) entry which is preliminary data.</text>
</comment>
<evidence type="ECO:0000256" key="3">
    <source>
        <dbReference type="ARBA" id="ARBA00022801"/>
    </source>
</evidence>
<dbReference type="SUPFAM" id="SSF55031">
    <property type="entry name" value="Bacterial exopeptidase dimerisation domain"/>
    <property type="match status" value="1"/>
</dbReference>
<keyword evidence="7" id="KW-1185">Reference proteome</keyword>
<comment type="similarity">
    <text evidence="1">Belongs to the peptidase M20 family.</text>
</comment>
<dbReference type="STRING" id="5078.A0A135LC06"/>
<dbReference type="Pfam" id="PF01546">
    <property type="entry name" value="Peptidase_M20"/>
    <property type="match status" value="1"/>
</dbReference>
<dbReference type="PIRSF" id="PIRSF005962">
    <property type="entry name" value="Pept_M20D_amidohydro"/>
    <property type="match status" value="1"/>
</dbReference>
<dbReference type="Gene3D" id="3.40.630.10">
    <property type="entry name" value="Zn peptidases"/>
    <property type="match status" value="1"/>
</dbReference>
<dbReference type="InterPro" id="IPR002933">
    <property type="entry name" value="Peptidase_M20"/>
</dbReference>
<dbReference type="SUPFAM" id="SSF53187">
    <property type="entry name" value="Zn-dependent exopeptidases"/>
    <property type="match status" value="1"/>
</dbReference>
<comment type="similarity">
    <text evidence="2">Belongs to the peptidase M20A family.</text>
</comment>
<protein>
    <submittedName>
        <fullName evidence="6">Amidohydrolase</fullName>
    </submittedName>
</protein>
<dbReference type="AlphaFoldDB" id="A0A135LC06"/>
<dbReference type="EMBL" id="LHQR01000069">
    <property type="protein sequence ID" value="KXG46501.1"/>
    <property type="molecule type" value="Genomic_DNA"/>
</dbReference>
<dbReference type="NCBIfam" id="TIGR01891">
    <property type="entry name" value="amidohydrolases"/>
    <property type="match status" value="1"/>
</dbReference>
<dbReference type="Proteomes" id="UP000070168">
    <property type="component" value="Unassembled WGS sequence"/>
</dbReference>
<evidence type="ECO:0000313" key="7">
    <source>
        <dbReference type="Proteomes" id="UP000070168"/>
    </source>
</evidence>
<dbReference type="Pfam" id="PF07687">
    <property type="entry name" value="M20_dimer"/>
    <property type="match status" value="1"/>
</dbReference>
<sequence>MDGFQPSEISHLIGLNDSGLEDYEILYKELHSHPEISHQEFDTAKIVAGKLRTLPGLEVHENIGGTGVAAVLRNGPGKTVLLRSELDALPILEETHLPFASKKTMRDESDGVIKPVMHACGHDMHMVCLLAALDTLVATQQTWTGTLVVVFQPAEELGEGAQRMVDGGLYDLVPIPDVLMAQHVVAKPVGRIGMRSGVMLAGSDSLKLTFRGRGGHASMPDRAIDPVVMAAGTVMRLQTIVSRQISPSQEFAIVTVGSLNTGQAANIIPQKAEMQVNIRTAHPETRKKVLASIERIAKAESSASGAEEEPLIETITNFPITENDKTTTERLQSTFKTVFLDQFDPEWPRSNASEDFTKLGLAVGKPCCFWFLGCISRKTWDDAEKKERIAEDIPVNHSASFAPAIRPTLEIGRSAMVAAALTFLSKSKNV</sequence>
<dbReference type="PANTHER" id="PTHR11014:SF63">
    <property type="entry name" value="METALLOPEPTIDASE, PUTATIVE (AFU_ORTHOLOGUE AFUA_6G09600)-RELATED"/>
    <property type="match status" value="1"/>
</dbReference>
<dbReference type="InterPro" id="IPR011650">
    <property type="entry name" value="Peptidase_M20_dimer"/>
</dbReference>
<dbReference type="GeneID" id="63708370"/>
<feature type="binding site" evidence="4">
    <location>
        <position position="156"/>
    </location>
    <ligand>
        <name>Mn(2+)</name>
        <dbReference type="ChEBI" id="CHEBI:29035"/>
        <label>2</label>
    </ligand>
</feature>
<dbReference type="PANTHER" id="PTHR11014">
    <property type="entry name" value="PEPTIDASE M20 FAMILY MEMBER"/>
    <property type="match status" value="1"/>
</dbReference>
<comment type="cofactor">
    <cofactor evidence="4">
        <name>Mn(2+)</name>
        <dbReference type="ChEBI" id="CHEBI:29035"/>
    </cofactor>
    <text evidence="4">The Mn(2+) ion enhances activity.</text>
</comment>
<reference evidence="6 7" key="1">
    <citation type="journal article" date="2016" name="BMC Genomics">
        <title>Genome sequencing and secondary metabolism of the postharvest pathogen Penicillium griseofulvum.</title>
        <authorList>
            <person name="Banani H."/>
            <person name="Marcet-Houben M."/>
            <person name="Ballester A.R."/>
            <person name="Abbruscato P."/>
            <person name="Gonzalez-Candelas L."/>
            <person name="Gabaldon T."/>
            <person name="Spadaro D."/>
        </authorList>
    </citation>
    <scope>NUCLEOTIDE SEQUENCE [LARGE SCALE GENOMIC DNA]</scope>
    <source>
        <strain evidence="6 7">PG3</strain>
    </source>
</reference>
<evidence type="ECO:0000259" key="5">
    <source>
        <dbReference type="Pfam" id="PF07687"/>
    </source>
</evidence>
<dbReference type="GO" id="GO:0016787">
    <property type="term" value="F:hydrolase activity"/>
    <property type="evidence" value="ECO:0007669"/>
    <property type="project" value="UniProtKB-KW"/>
</dbReference>